<proteinExistence type="inferred from homology"/>
<evidence type="ECO:0000256" key="2">
    <source>
        <dbReference type="ARBA" id="ARBA00007668"/>
    </source>
</evidence>
<comment type="subunit">
    <text evidence="11">Component of the ubiquinol-cytochrome c oxidoreductase (cytochrome b-c1 complex, complex III, CIII), a multisubunit enzyme composed of 3 respiratory subunits cytochrome b, cytochrome c1 and Rieske protein, 2 core protein subunits, and additional low-molecular weight protein subunits. The complex exists as an obligatory dimer and forms supercomplexes (SCs) in the inner mitochondrial membrane with cytochrome c oxidase (complex IV, CIV).</text>
</comment>
<sequence length="96" mass="11086">MSLFLIELLRNFPEIEFNARNMGQHLKGKTDLRGHVTYQLSPMGQNPTAHFLSKQWKDIARGLRNQGPILGLTFGILYFRRAHAHYLNSLPEEGEH</sequence>
<gene>
    <name evidence="12" type="ORF">PROFUN_02244</name>
</gene>
<dbReference type="Pfam" id="PF02939">
    <property type="entry name" value="UcrQ"/>
    <property type="match status" value="1"/>
</dbReference>
<keyword evidence="7 11" id="KW-0249">Electron transport</keyword>
<keyword evidence="10" id="KW-0472">Membrane</keyword>
<comment type="similarity">
    <text evidence="2 11">Belongs to the UQCRQ/QCR8 family.</text>
</comment>
<evidence type="ECO:0000256" key="11">
    <source>
        <dbReference type="RuleBase" id="RU368118"/>
    </source>
</evidence>
<evidence type="ECO:0000313" key="12">
    <source>
        <dbReference type="EMBL" id="PRP88966.1"/>
    </source>
</evidence>
<keyword evidence="4 11" id="KW-0679">Respiratory chain</keyword>
<dbReference type="InterPro" id="IPR036642">
    <property type="entry name" value="Cyt_bc1_su8_sf"/>
</dbReference>
<name>A0A2P6NYD1_9EUKA</name>
<comment type="subcellular location">
    <subcellularLocation>
        <location evidence="1 11">Mitochondrion inner membrane</location>
        <topology evidence="1 11">Single-pass membrane protein</topology>
    </subcellularLocation>
</comment>
<dbReference type="AlphaFoldDB" id="A0A2P6NYD1"/>
<keyword evidence="9 11" id="KW-0496">Mitochondrion</keyword>
<keyword evidence="13" id="KW-1185">Reference proteome</keyword>
<evidence type="ECO:0000256" key="6">
    <source>
        <dbReference type="ARBA" id="ARBA00022792"/>
    </source>
</evidence>
<evidence type="ECO:0000256" key="3">
    <source>
        <dbReference type="ARBA" id="ARBA00022448"/>
    </source>
</evidence>
<dbReference type="InParanoid" id="A0A2P6NYD1"/>
<evidence type="ECO:0000256" key="4">
    <source>
        <dbReference type="ARBA" id="ARBA00022660"/>
    </source>
</evidence>
<comment type="caution">
    <text evidence="12">The sequence shown here is derived from an EMBL/GenBank/DDBJ whole genome shotgun (WGS) entry which is preliminary data.</text>
</comment>
<evidence type="ECO:0000256" key="1">
    <source>
        <dbReference type="ARBA" id="ARBA00004434"/>
    </source>
</evidence>
<evidence type="ECO:0000256" key="8">
    <source>
        <dbReference type="ARBA" id="ARBA00022989"/>
    </source>
</evidence>
<dbReference type="Gene3D" id="1.20.5.210">
    <property type="entry name" value="Cytochrome b-c1 complex subunit 8"/>
    <property type="match status" value="1"/>
</dbReference>
<protein>
    <recommendedName>
        <fullName evidence="11">Cytochrome b-c1 complex subunit 8</fullName>
    </recommendedName>
    <alternativeName>
        <fullName evidence="11">Complex III subunit 8</fullName>
    </alternativeName>
</protein>
<dbReference type="GO" id="GO:0006122">
    <property type="term" value="P:mitochondrial electron transport, ubiquinol to cytochrome c"/>
    <property type="evidence" value="ECO:0007669"/>
    <property type="project" value="UniProtKB-UniRule"/>
</dbReference>
<accession>A0A2P6NYD1</accession>
<evidence type="ECO:0000313" key="13">
    <source>
        <dbReference type="Proteomes" id="UP000241769"/>
    </source>
</evidence>
<keyword evidence="5" id="KW-0812">Transmembrane</keyword>
<comment type="function">
    <text evidence="11">Component of the ubiquinol-cytochrome c oxidoreductase, a multisubunit transmembrane complex that is part of the mitochondrial electron transport chain which drives oxidative phosphorylation. The complex plays an important role in the uptake of multiple carbon sources present in different host niches.</text>
</comment>
<dbReference type="SUPFAM" id="SSF81508">
    <property type="entry name" value="Ubiquinone-binding protein QP-C of cytochrome bc1 complex (Ubiquinol-cytochrome c reductase)"/>
    <property type="match status" value="1"/>
</dbReference>
<organism evidence="12 13">
    <name type="scientific">Planoprotostelium fungivorum</name>
    <dbReference type="NCBI Taxonomy" id="1890364"/>
    <lineage>
        <taxon>Eukaryota</taxon>
        <taxon>Amoebozoa</taxon>
        <taxon>Evosea</taxon>
        <taxon>Variosea</taxon>
        <taxon>Cavosteliida</taxon>
        <taxon>Cavosteliaceae</taxon>
        <taxon>Planoprotostelium</taxon>
    </lineage>
</organism>
<evidence type="ECO:0000256" key="10">
    <source>
        <dbReference type="ARBA" id="ARBA00023136"/>
    </source>
</evidence>
<dbReference type="InterPro" id="IPR004205">
    <property type="entry name" value="Cyt_bc1_su8"/>
</dbReference>
<dbReference type="EMBL" id="MDYQ01000006">
    <property type="protein sequence ID" value="PRP88966.1"/>
    <property type="molecule type" value="Genomic_DNA"/>
</dbReference>
<evidence type="ECO:0000256" key="7">
    <source>
        <dbReference type="ARBA" id="ARBA00022982"/>
    </source>
</evidence>
<keyword evidence="6 11" id="KW-0999">Mitochondrion inner membrane</keyword>
<evidence type="ECO:0000256" key="5">
    <source>
        <dbReference type="ARBA" id="ARBA00022692"/>
    </source>
</evidence>
<dbReference type="Proteomes" id="UP000241769">
    <property type="component" value="Unassembled WGS sequence"/>
</dbReference>
<reference evidence="12 13" key="1">
    <citation type="journal article" date="2018" name="Genome Biol. Evol.">
        <title>Multiple Roots of Fruiting Body Formation in Amoebozoa.</title>
        <authorList>
            <person name="Hillmann F."/>
            <person name="Forbes G."/>
            <person name="Novohradska S."/>
            <person name="Ferling I."/>
            <person name="Riege K."/>
            <person name="Groth M."/>
            <person name="Westermann M."/>
            <person name="Marz M."/>
            <person name="Spaller T."/>
            <person name="Winckler T."/>
            <person name="Schaap P."/>
            <person name="Glockner G."/>
        </authorList>
    </citation>
    <scope>NUCLEOTIDE SEQUENCE [LARGE SCALE GENOMIC DNA]</scope>
    <source>
        <strain evidence="12 13">Jena</strain>
    </source>
</reference>
<evidence type="ECO:0000256" key="9">
    <source>
        <dbReference type="ARBA" id="ARBA00023128"/>
    </source>
</evidence>
<dbReference type="GO" id="GO:0005743">
    <property type="term" value="C:mitochondrial inner membrane"/>
    <property type="evidence" value="ECO:0007669"/>
    <property type="project" value="UniProtKB-SubCell"/>
</dbReference>
<dbReference type="GO" id="GO:0045275">
    <property type="term" value="C:respiratory chain complex III"/>
    <property type="evidence" value="ECO:0007669"/>
    <property type="project" value="UniProtKB-UniRule"/>
</dbReference>
<keyword evidence="8" id="KW-1133">Transmembrane helix</keyword>
<keyword evidence="3 11" id="KW-0813">Transport</keyword>